<gene>
    <name evidence="2" type="ORF">BpHYR1_027688</name>
</gene>
<proteinExistence type="predicted"/>
<name>A0A3M7QVE8_BRAPC</name>
<sequence length="71" mass="8161">MNLTKIFCFFLLLNIFDNAKSIQIYLSTDQNLITISHFNSFSELSLAKNYSSPTQTNQSISQIEILPSRQE</sequence>
<reference evidence="2 3" key="1">
    <citation type="journal article" date="2018" name="Sci. Rep.">
        <title>Genomic signatures of local adaptation to the degree of environmental predictability in rotifers.</title>
        <authorList>
            <person name="Franch-Gras L."/>
            <person name="Hahn C."/>
            <person name="Garcia-Roger E.M."/>
            <person name="Carmona M.J."/>
            <person name="Serra M."/>
            <person name="Gomez A."/>
        </authorList>
    </citation>
    <scope>NUCLEOTIDE SEQUENCE [LARGE SCALE GENOMIC DNA]</scope>
    <source>
        <strain evidence="2">HYR1</strain>
    </source>
</reference>
<keyword evidence="3" id="KW-1185">Reference proteome</keyword>
<feature type="chain" id="PRO_5018177904" evidence="1">
    <location>
        <begin position="22"/>
        <end position="71"/>
    </location>
</feature>
<dbReference type="EMBL" id="REGN01005049">
    <property type="protein sequence ID" value="RNA15081.1"/>
    <property type="molecule type" value="Genomic_DNA"/>
</dbReference>
<evidence type="ECO:0000313" key="3">
    <source>
        <dbReference type="Proteomes" id="UP000276133"/>
    </source>
</evidence>
<feature type="signal peptide" evidence="1">
    <location>
        <begin position="1"/>
        <end position="21"/>
    </location>
</feature>
<evidence type="ECO:0000313" key="2">
    <source>
        <dbReference type="EMBL" id="RNA15081.1"/>
    </source>
</evidence>
<dbReference type="Proteomes" id="UP000276133">
    <property type="component" value="Unassembled WGS sequence"/>
</dbReference>
<organism evidence="2 3">
    <name type="scientific">Brachionus plicatilis</name>
    <name type="common">Marine rotifer</name>
    <name type="synonym">Brachionus muelleri</name>
    <dbReference type="NCBI Taxonomy" id="10195"/>
    <lineage>
        <taxon>Eukaryota</taxon>
        <taxon>Metazoa</taxon>
        <taxon>Spiralia</taxon>
        <taxon>Gnathifera</taxon>
        <taxon>Rotifera</taxon>
        <taxon>Eurotatoria</taxon>
        <taxon>Monogononta</taxon>
        <taxon>Pseudotrocha</taxon>
        <taxon>Ploima</taxon>
        <taxon>Brachionidae</taxon>
        <taxon>Brachionus</taxon>
    </lineage>
</organism>
<keyword evidence="1" id="KW-0732">Signal</keyword>
<accession>A0A3M7QVE8</accession>
<dbReference type="AlphaFoldDB" id="A0A3M7QVE8"/>
<comment type="caution">
    <text evidence="2">The sequence shown here is derived from an EMBL/GenBank/DDBJ whole genome shotgun (WGS) entry which is preliminary data.</text>
</comment>
<evidence type="ECO:0000256" key="1">
    <source>
        <dbReference type="SAM" id="SignalP"/>
    </source>
</evidence>
<protein>
    <submittedName>
        <fullName evidence="2">Uncharacterized protein</fullName>
    </submittedName>
</protein>